<feature type="binding site" evidence="2">
    <location>
        <begin position="96"/>
        <end position="97"/>
    </location>
    <ligand>
        <name>substrate</name>
    </ligand>
</feature>
<evidence type="ECO:0000256" key="1">
    <source>
        <dbReference type="PIRSR" id="PIRSR001220-1"/>
    </source>
</evidence>
<dbReference type="InterPro" id="IPR027473">
    <property type="entry name" value="L-asparaginase_C"/>
</dbReference>
<feature type="active site" evidence="3">
    <location>
        <position position="96"/>
    </location>
</feature>
<dbReference type="InterPro" id="IPR040919">
    <property type="entry name" value="Asparaginase_C"/>
</dbReference>
<dbReference type="OrthoDB" id="9788068at2"/>
<dbReference type="Gene3D" id="3.40.50.1170">
    <property type="entry name" value="L-asparaginase, N-terminal domain"/>
    <property type="match status" value="1"/>
</dbReference>
<dbReference type="InterPro" id="IPR041725">
    <property type="entry name" value="L-asparaginase_I"/>
</dbReference>
<organism evidence="6 7">
    <name type="scientific">Halomonas halmophila</name>
    <dbReference type="NCBI Taxonomy" id="252"/>
    <lineage>
        <taxon>Bacteria</taxon>
        <taxon>Pseudomonadati</taxon>
        <taxon>Pseudomonadota</taxon>
        <taxon>Gammaproteobacteria</taxon>
        <taxon>Oceanospirillales</taxon>
        <taxon>Halomonadaceae</taxon>
        <taxon>Halomonas</taxon>
    </lineage>
</organism>
<dbReference type="InterPro" id="IPR027474">
    <property type="entry name" value="L-asparaginase_N"/>
</dbReference>
<feature type="domain" description="Asparaginase/glutaminase C-terminal" evidence="5">
    <location>
        <begin position="227"/>
        <end position="339"/>
    </location>
</feature>
<dbReference type="SUPFAM" id="SSF53774">
    <property type="entry name" value="Glutaminase/Asparaginase"/>
    <property type="match status" value="1"/>
</dbReference>
<dbReference type="InterPro" id="IPR037152">
    <property type="entry name" value="L-asparaginase_N_sf"/>
</dbReference>
<dbReference type="GO" id="GO:0004067">
    <property type="term" value="F:asparaginase activity"/>
    <property type="evidence" value="ECO:0007669"/>
    <property type="project" value="UniProtKB-UniRule"/>
</dbReference>
<protein>
    <submittedName>
        <fullName evidence="6">L-asparaginase 1</fullName>
    </submittedName>
</protein>
<dbReference type="Pfam" id="PF17763">
    <property type="entry name" value="Asparaginase_C"/>
    <property type="match status" value="1"/>
</dbReference>
<name>A0A4Y4F589_9GAMM</name>
<dbReference type="CDD" id="cd08963">
    <property type="entry name" value="L-asparaginase_I"/>
    <property type="match status" value="1"/>
</dbReference>
<dbReference type="PIRSF" id="PIRSF001220">
    <property type="entry name" value="L-ASNase_gatD"/>
    <property type="match status" value="1"/>
</dbReference>
<evidence type="ECO:0000259" key="4">
    <source>
        <dbReference type="Pfam" id="PF00710"/>
    </source>
</evidence>
<dbReference type="EMBL" id="BJOC01000022">
    <property type="protein sequence ID" value="GED22760.1"/>
    <property type="molecule type" value="Genomic_DNA"/>
</dbReference>
<accession>A0A4Y4F589</accession>
<keyword evidence="7" id="KW-1185">Reference proteome</keyword>
<proteinExistence type="predicted"/>
<dbReference type="RefSeq" id="WP_141319808.1">
    <property type="nucleotide sequence ID" value="NZ_BJOC01000022.1"/>
</dbReference>
<dbReference type="SMART" id="SM00870">
    <property type="entry name" value="Asparaginase"/>
    <property type="match status" value="1"/>
</dbReference>
<dbReference type="InterPro" id="IPR027475">
    <property type="entry name" value="Asparaginase/glutaminase_AS2"/>
</dbReference>
<evidence type="ECO:0000256" key="2">
    <source>
        <dbReference type="PIRSR" id="PIRSR001220-2"/>
    </source>
</evidence>
<evidence type="ECO:0000256" key="3">
    <source>
        <dbReference type="PROSITE-ProRule" id="PRU10100"/>
    </source>
</evidence>
<dbReference type="PROSITE" id="PS51732">
    <property type="entry name" value="ASN_GLN_ASE_3"/>
    <property type="match status" value="1"/>
</dbReference>
<sequence>MSATTSSLLVIYTGGTLGMMESESGLVPGPDFEGRLRRALQALPAARRDALPDFTWMQTEPAIDSSAATPADWQRLGHLIAAHYSAYQGVLILHGTDTLAWTASSLAYQLQGIHCPVIISGAMDPLEREGSDALGNIETAMRFAIRPDLAEVALCFNGQLLRGVRSRKWQTRHADAFTSPNHPPLGAFIDNQAIIYPGRGLTDHQRGAPRFELPDYGSLSAGGVPRVALWPGISAWQLEAWLLDDRVRGALLEVWGGGNVPEDPAILGVLARASGEGKLLAAISQCPQGGISLGHYAAGQGLVDAGVLSGDDMTPEAAVTKLVHLLAQPLDDAERRRRFLTPLVGERSAPLVEV</sequence>
<dbReference type="PIRSF" id="PIRSF500176">
    <property type="entry name" value="L_ASNase"/>
    <property type="match status" value="1"/>
</dbReference>
<dbReference type="Proteomes" id="UP000319812">
    <property type="component" value="Unassembled WGS sequence"/>
</dbReference>
<dbReference type="Gene3D" id="3.40.50.40">
    <property type="match status" value="1"/>
</dbReference>
<reference evidence="6 7" key="1">
    <citation type="submission" date="2019-06" db="EMBL/GenBank/DDBJ databases">
        <title>Whole genome shotgun sequence of Halomonas halmophila NBRC 15537.</title>
        <authorList>
            <person name="Hosoyama A."/>
            <person name="Uohara A."/>
            <person name="Ohji S."/>
            <person name="Ichikawa N."/>
        </authorList>
    </citation>
    <scope>NUCLEOTIDE SEQUENCE [LARGE SCALE GENOMIC DNA]</scope>
    <source>
        <strain evidence="6 7">NBRC 15537</strain>
    </source>
</reference>
<dbReference type="AlphaFoldDB" id="A0A4Y4F589"/>
<feature type="active site" description="O-isoaspartyl threonine intermediate" evidence="1">
    <location>
        <position position="16"/>
    </location>
</feature>
<gene>
    <name evidence="6" type="primary">ansA</name>
    <name evidence="6" type="ORF">HHA01_17370</name>
</gene>
<feature type="binding site" evidence="2">
    <location>
        <position position="65"/>
    </location>
    <ligand>
        <name>substrate</name>
    </ligand>
</feature>
<evidence type="ECO:0000313" key="7">
    <source>
        <dbReference type="Proteomes" id="UP000319812"/>
    </source>
</evidence>
<evidence type="ECO:0000259" key="5">
    <source>
        <dbReference type="Pfam" id="PF17763"/>
    </source>
</evidence>
<dbReference type="PROSITE" id="PS00917">
    <property type="entry name" value="ASN_GLN_ASE_2"/>
    <property type="match status" value="1"/>
</dbReference>
<dbReference type="InterPro" id="IPR036152">
    <property type="entry name" value="Asp/glu_Ase-like_sf"/>
</dbReference>
<dbReference type="Pfam" id="PF00710">
    <property type="entry name" value="Asparaginase"/>
    <property type="match status" value="1"/>
</dbReference>
<feature type="domain" description="L-asparaginase N-terminal" evidence="4">
    <location>
        <begin position="8"/>
        <end position="194"/>
    </location>
</feature>
<dbReference type="PRINTS" id="PR00139">
    <property type="entry name" value="ASNGLNASE"/>
</dbReference>
<comment type="caution">
    <text evidence="6">The sequence shown here is derived from an EMBL/GenBank/DDBJ whole genome shotgun (WGS) entry which is preliminary data.</text>
</comment>
<dbReference type="InterPro" id="IPR006034">
    <property type="entry name" value="Asparaginase/glutaminase-like"/>
</dbReference>
<evidence type="ECO:0000313" key="6">
    <source>
        <dbReference type="EMBL" id="GED22760.1"/>
    </source>
</evidence>
<dbReference type="PANTHER" id="PTHR11707:SF28">
    <property type="entry name" value="60 KDA LYSOPHOSPHOLIPASE"/>
    <property type="match status" value="1"/>
</dbReference>
<dbReference type="PANTHER" id="PTHR11707">
    <property type="entry name" value="L-ASPARAGINASE"/>
    <property type="match status" value="1"/>
</dbReference>